<dbReference type="InterPro" id="IPR051396">
    <property type="entry name" value="Bact_Antivir_Def_Nuclease"/>
</dbReference>
<dbReference type="STRING" id="1121400.SAMN02746065_11445"/>
<protein>
    <submittedName>
        <fullName evidence="3">Putative ATP-dependent endonuclease of the OLD family</fullName>
    </submittedName>
</protein>
<keyword evidence="3" id="KW-0255">Endonuclease</keyword>
<dbReference type="EMBL" id="FWXY01000014">
    <property type="protein sequence ID" value="SMC89892.1"/>
    <property type="molecule type" value="Genomic_DNA"/>
</dbReference>
<keyword evidence="4" id="KW-1185">Reference proteome</keyword>
<evidence type="ECO:0000259" key="1">
    <source>
        <dbReference type="Pfam" id="PF13175"/>
    </source>
</evidence>
<dbReference type="SUPFAM" id="SSF52540">
    <property type="entry name" value="P-loop containing nucleoside triphosphate hydrolases"/>
    <property type="match status" value="1"/>
</dbReference>
<name>A0A1W2CYH1_9BACT</name>
<evidence type="ECO:0000313" key="3">
    <source>
        <dbReference type="EMBL" id="SMC89892.1"/>
    </source>
</evidence>
<dbReference type="Pfam" id="PF13175">
    <property type="entry name" value="AAA_15"/>
    <property type="match status" value="1"/>
</dbReference>
<feature type="domain" description="OLD protein-like TOPRIM" evidence="2">
    <location>
        <begin position="381"/>
        <end position="450"/>
    </location>
</feature>
<feature type="domain" description="Endonuclease GajA/Old nuclease/RecF-like AAA" evidence="1">
    <location>
        <begin position="1"/>
        <end position="332"/>
    </location>
</feature>
<keyword evidence="3" id="KW-0378">Hydrolase</keyword>
<dbReference type="InterPro" id="IPR034139">
    <property type="entry name" value="TOPRIM_OLD"/>
</dbReference>
<dbReference type="InterPro" id="IPR027417">
    <property type="entry name" value="P-loop_NTPase"/>
</dbReference>
<dbReference type="Proteomes" id="UP000192418">
    <property type="component" value="Unassembled WGS sequence"/>
</dbReference>
<proteinExistence type="predicted"/>
<dbReference type="PANTHER" id="PTHR43581:SF4">
    <property type="entry name" value="ATP_GTP PHOSPHATASE"/>
    <property type="match status" value="1"/>
</dbReference>
<dbReference type="RefSeq" id="WP_084069918.1">
    <property type="nucleotide sequence ID" value="NZ_FWXY01000014.1"/>
</dbReference>
<keyword evidence="3" id="KW-0540">Nuclease</keyword>
<evidence type="ECO:0000313" key="4">
    <source>
        <dbReference type="Proteomes" id="UP000192418"/>
    </source>
</evidence>
<sequence length="562" mass="63963">MYLKNLQLSNFRKYKSLLVEFKNGLNVLIGENDSGKTGIIDAIRYLLNTKSFEPVRFDPKDFYQNNSSLVRAESFEIAGVFDGFNDSEAANFLEWGYFNQDKNFELRLLLKVNLQNNNRITWDLKAGPENAETQMDGNARELLQVTYLKPLRDAETELTPGYRSRLAQILQSHRSFQKTKDKKGQTTQHPLETIIKEANKNISNFLGDVKANDQKESENIITQINQYIEGFKHKDDPRLAELKIANPELNKILRSLGLSIEENSSGLGTLNKLFMAAELLHLETDPYNSIRLCLIEELEAHLHPQAQLRVINTLKNVSSKKNTQFILTTHSTTLGASIDLQNLILCNDGGVYPMGEGETQLDKGDYKFLQRFLNSTKANLFFAKGVIMVEGDAENILIPTIAELIGMPLHQYGVSIVNVSSTAFLRYANIFMRKDDKQLNIPVAVVTDLDVRAMEYYTDRTNDSKIPLYHKVQEKKIKTKDKDFDVSSIYGNYYSNEKEFKDAIKGIITKGQTKTSRMPNGVNDTVDKWVQEELSVGTIDSIRKARYKTITSKFDMPVKAFL</sequence>
<evidence type="ECO:0000259" key="2">
    <source>
        <dbReference type="Pfam" id="PF20469"/>
    </source>
</evidence>
<dbReference type="InterPro" id="IPR041685">
    <property type="entry name" value="AAA_GajA/Old/RecF-like"/>
</dbReference>
<dbReference type="OrthoDB" id="9816506at2"/>
<dbReference type="CDD" id="cd01026">
    <property type="entry name" value="TOPRIM_OLD"/>
    <property type="match status" value="1"/>
</dbReference>
<dbReference type="AlphaFoldDB" id="A0A1W2CYH1"/>
<reference evidence="3 4" key="1">
    <citation type="submission" date="2017-04" db="EMBL/GenBank/DDBJ databases">
        <authorList>
            <person name="Afonso C.L."/>
            <person name="Miller P.J."/>
            <person name="Scott M.A."/>
            <person name="Spackman E."/>
            <person name="Goraichik I."/>
            <person name="Dimitrov K.M."/>
            <person name="Suarez D.L."/>
            <person name="Swayne D.E."/>
        </authorList>
    </citation>
    <scope>NUCLEOTIDE SEQUENCE [LARGE SCALE GENOMIC DNA]</scope>
    <source>
        <strain evidence="3 4">DSM 3385</strain>
    </source>
</reference>
<organism evidence="3 4">
    <name type="scientific">Desulfocicer vacuolatum DSM 3385</name>
    <dbReference type="NCBI Taxonomy" id="1121400"/>
    <lineage>
        <taxon>Bacteria</taxon>
        <taxon>Pseudomonadati</taxon>
        <taxon>Thermodesulfobacteriota</taxon>
        <taxon>Desulfobacteria</taxon>
        <taxon>Desulfobacterales</taxon>
        <taxon>Desulfobacteraceae</taxon>
        <taxon>Desulfocicer</taxon>
    </lineage>
</organism>
<dbReference type="Gene3D" id="3.40.50.300">
    <property type="entry name" value="P-loop containing nucleotide triphosphate hydrolases"/>
    <property type="match status" value="1"/>
</dbReference>
<dbReference type="PANTHER" id="PTHR43581">
    <property type="entry name" value="ATP/GTP PHOSPHATASE"/>
    <property type="match status" value="1"/>
</dbReference>
<gene>
    <name evidence="3" type="ORF">SAMN02746065_11445</name>
</gene>
<accession>A0A1W2CYH1</accession>
<dbReference type="Pfam" id="PF20469">
    <property type="entry name" value="OLD-like_TOPRIM"/>
    <property type="match status" value="1"/>
</dbReference>
<dbReference type="GO" id="GO:0004519">
    <property type="term" value="F:endonuclease activity"/>
    <property type="evidence" value="ECO:0007669"/>
    <property type="project" value="UniProtKB-KW"/>
</dbReference>